<dbReference type="Gene3D" id="3.40.50.2000">
    <property type="entry name" value="Glycogen Phosphorylase B"/>
    <property type="match status" value="1"/>
</dbReference>
<feature type="domain" description="Glycosyl transferase family 1" evidence="2">
    <location>
        <begin position="174"/>
        <end position="280"/>
    </location>
</feature>
<proteinExistence type="predicted"/>
<evidence type="ECO:0000256" key="1">
    <source>
        <dbReference type="ARBA" id="ARBA00022679"/>
    </source>
</evidence>
<name>U1RAQ5_9ACTO</name>
<evidence type="ECO:0000259" key="2">
    <source>
        <dbReference type="Pfam" id="PF00534"/>
    </source>
</evidence>
<dbReference type="SUPFAM" id="SSF53756">
    <property type="entry name" value="UDP-Glycosyltransferase/glycogen phosphorylase"/>
    <property type="match status" value="1"/>
</dbReference>
<organism evidence="3 4">
    <name type="scientific">Actinomyces johnsonii F0510</name>
    <dbReference type="NCBI Taxonomy" id="1227262"/>
    <lineage>
        <taxon>Bacteria</taxon>
        <taxon>Bacillati</taxon>
        <taxon>Actinomycetota</taxon>
        <taxon>Actinomycetes</taxon>
        <taxon>Actinomycetales</taxon>
        <taxon>Actinomycetaceae</taxon>
        <taxon>Actinomyces</taxon>
    </lineage>
</organism>
<dbReference type="PATRIC" id="fig|1227262.3.peg.2546"/>
<accession>U1RAQ5</accession>
<reference evidence="3 4" key="1">
    <citation type="submission" date="2013-06" db="EMBL/GenBank/DDBJ databases">
        <authorList>
            <person name="Weinstock G."/>
            <person name="Sodergren E."/>
            <person name="Lobos E.A."/>
            <person name="Fulton L."/>
            <person name="Fulton R."/>
            <person name="Courtney L."/>
            <person name="Fronick C."/>
            <person name="O'Laughlin M."/>
            <person name="Godfrey J."/>
            <person name="Wilson R.M."/>
            <person name="Miner T."/>
            <person name="Farmer C."/>
            <person name="Delehaunty K."/>
            <person name="Cordes M."/>
            <person name="Minx P."/>
            <person name="Tomlinson C."/>
            <person name="Chen J."/>
            <person name="Wollam A."/>
            <person name="Pepin K.H."/>
            <person name="Bhonagiri V."/>
            <person name="Zhang X."/>
            <person name="Warren W."/>
            <person name="Mitreva M."/>
            <person name="Mardis E.R."/>
            <person name="Wilson R.K."/>
        </authorList>
    </citation>
    <scope>NUCLEOTIDE SEQUENCE [LARGE SCALE GENOMIC DNA]</scope>
    <source>
        <strain evidence="3 4">F0510</strain>
    </source>
</reference>
<evidence type="ECO:0000313" key="3">
    <source>
        <dbReference type="EMBL" id="ERH15602.1"/>
    </source>
</evidence>
<evidence type="ECO:0000313" key="4">
    <source>
        <dbReference type="Proteomes" id="UP000016498"/>
    </source>
</evidence>
<keyword evidence="1 3" id="KW-0808">Transferase</keyword>
<dbReference type="EMBL" id="AWSD01000386">
    <property type="protein sequence ID" value="ERH15602.1"/>
    <property type="molecule type" value="Genomic_DNA"/>
</dbReference>
<gene>
    <name evidence="3" type="ORF">HMPREF1549_03146</name>
</gene>
<dbReference type="GO" id="GO:0016757">
    <property type="term" value="F:glycosyltransferase activity"/>
    <property type="evidence" value="ECO:0007669"/>
    <property type="project" value="InterPro"/>
</dbReference>
<protein>
    <submittedName>
        <fullName evidence="3">Glycosyltransferase, group 1 family protein</fullName>
    </submittedName>
</protein>
<dbReference type="InterPro" id="IPR001296">
    <property type="entry name" value="Glyco_trans_1"/>
</dbReference>
<comment type="caution">
    <text evidence="3">The sequence shown here is derived from an EMBL/GenBank/DDBJ whole genome shotgun (WGS) entry which is preliminary data.</text>
</comment>
<dbReference type="AlphaFoldDB" id="U1RAQ5"/>
<dbReference type="Pfam" id="PF00534">
    <property type="entry name" value="Glycos_transf_1"/>
    <property type="match status" value="1"/>
</dbReference>
<dbReference type="PANTHER" id="PTHR45947">
    <property type="entry name" value="SULFOQUINOVOSYL TRANSFERASE SQD2"/>
    <property type="match status" value="1"/>
</dbReference>
<dbReference type="PANTHER" id="PTHR45947:SF3">
    <property type="entry name" value="SULFOQUINOVOSYL TRANSFERASE SQD2"/>
    <property type="match status" value="1"/>
</dbReference>
<dbReference type="Proteomes" id="UP000016498">
    <property type="component" value="Unassembled WGS sequence"/>
</dbReference>
<dbReference type="InterPro" id="IPR050194">
    <property type="entry name" value="Glycosyltransferase_grp1"/>
</dbReference>
<dbReference type="HOGENOM" id="CLU_779941_0_0_11"/>
<sequence length="355" mass="38685">MQSETFSVFHPQNGPGLEGCVSENVAVAGRLHEEVILAFGTRDGHVFDIAREGSNVLGIPLVSFIYFTAEERQYRSQFHNRTRSIPGVASTAERADLIDHSLQVIVDTVAASELVVVPTMYVRDQVVNIAQDAMEKCRVIYHGVDDDFVIQRNFCPPRRGWLHVSRVSLPYAGHKNFFWSLEATRAASRLDPAVMLKVIGAGDAGDLLQQFVIANDLQDSVSLAGTLSPRRVAAEFARSKILLVPSMMEAGSTTTVEAVLSGCLPVGASAAALPELFGDLGLAEFLLPTRIVERGDVSAIEPDLDLAVGRLIDWDRRFDDLSDVISEAGLIARERFHVRKTTGDLIEAMDGAGLI</sequence>